<dbReference type="OrthoDB" id="9103058at2"/>
<organism evidence="2 3">
    <name type="scientific">Paraburkholderia piptadeniae</name>
    <dbReference type="NCBI Taxonomy" id="1701573"/>
    <lineage>
        <taxon>Bacteria</taxon>
        <taxon>Pseudomonadati</taxon>
        <taxon>Pseudomonadota</taxon>
        <taxon>Betaproteobacteria</taxon>
        <taxon>Burkholderiales</taxon>
        <taxon>Burkholderiaceae</taxon>
        <taxon>Paraburkholderia</taxon>
    </lineage>
</organism>
<name>A0A1N7S3F6_9BURK</name>
<protein>
    <submittedName>
        <fullName evidence="2">Uncharacterized protein</fullName>
    </submittedName>
</protein>
<accession>A0A1N7S3F6</accession>
<feature type="signal peptide" evidence="1">
    <location>
        <begin position="1"/>
        <end position="24"/>
    </location>
</feature>
<keyword evidence="1" id="KW-0732">Signal</keyword>
<evidence type="ECO:0000313" key="3">
    <source>
        <dbReference type="Proteomes" id="UP000195569"/>
    </source>
</evidence>
<gene>
    <name evidence="2" type="ORF">BN2476_300266</name>
</gene>
<evidence type="ECO:0000313" key="2">
    <source>
        <dbReference type="EMBL" id="SIT41933.1"/>
    </source>
</evidence>
<reference evidence="2" key="1">
    <citation type="submission" date="2016-12" db="EMBL/GenBank/DDBJ databases">
        <authorList>
            <person name="Moulin L."/>
        </authorList>
    </citation>
    <scope>NUCLEOTIDE SEQUENCE [LARGE SCALE GENOMIC DNA]</scope>
    <source>
        <strain evidence="2">STM 7183</strain>
    </source>
</reference>
<dbReference type="RefSeq" id="WP_087735102.1">
    <property type="nucleotide sequence ID" value="NZ_CYGY02000030.1"/>
</dbReference>
<evidence type="ECO:0000256" key="1">
    <source>
        <dbReference type="SAM" id="SignalP"/>
    </source>
</evidence>
<proteinExistence type="predicted"/>
<sequence>MARRSGLFVWVVIASALASVSVQAQQQIRIQSGTYGANCGAAPGNVTRDLASRCDSHATCRYIVNAKLDLKPHPSCAADFVAEWSCDHREFHRAMLSAGAGNGSSLMITCVPSTGAGK</sequence>
<dbReference type="EMBL" id="CYGY02000030">
    <property type="protein sequence ID" value="SIT41933.1"/>
    <property type="molecule type" value="Genomic_DNA"/>
</dbReference>
<feature type="chain" id="PRO_5009944204" evidence="1">
    <location>
        <begin position="25"/>
        <end position="118"/>
    </location>
</feature>
<comment type="caution">
    <text evidence="2">The sequence shown here is derived from an EMBL/GenBank/DDBJ whole genome shotgun (WGS) entry which is preliminary data.</text>
</comment>
<keyword evidence="3" id="KW-1185">Reference proteome</keyword>
<dbReference type="Proteomes" id="UP000195569">
    <property type="component" value="Unassembled WGS sequence"/>
</dbReference>
<dbReference type="AlphaFoldDB" id="A0A1N7S3F6"/>